<reference evidence="4" key="1">
    <citation type="submission" date="2025-08" db="UniProtKB">
        <authorList>
            <consortium name="RefSeq"/>
        </authorList>
    </citation>
    <scope>IDENTIFICATION</scope>
    <source>
        <tissue evidence="4">Whole organism</tissue>
    </source>
</reference>
<dbReference type="InterPro" id="IPR043502">
    <property type="entry name" value="DNA/RNA_pol_sf"/>
</dbReference>
<feature type="domain" description="Reverse transcriptase" evidence="2">
    <location>
        <begin position="250"/>
        <end position="469"/>
    </location>
</feature>
<dbReference type="SUPFAM" id="SSF56672">
    <property type="entry name" value="DNA/RNA polymerases"/>
    <property type="match status" value="1"/>
</dbReference>
<keyword evidence="3" id="KW-1185">Reference proteome</keyword>
<dbReference type="RefSeq" id="XP_052128894.1">
    <property type="nucleotide sequence ID" value="XM_052272934.1"/>
</dbReference>
<dbReference type="AlphaFoldDB" id="A0A9C6XRY3"/>
<protein>
    <submittedName>
        <fullName evidence="4">Uncharacterized protein LOC127750674</fullName>
    </submittedName>
</protein>
<dbReference type="OrthoDB" id="414730at2759"/>
<dbReference type="InterPro" id="IPR000477">
    <property type="entry name" value="RT_dom"/>
</dbReference>
<gene>
    <name evidence="4" type="primary">LOC127750674</name>
</gene>
<sequence length="469" mass="53803">METITKINYTKLQEYLKINKIKHEGINEDVDALSDLLHDHLGNAIIQCEESKEIKKTKYKKLNPWATNELVKMCALKQELYRKKRQYPQNEVIKEYHKEISRKVNDLRTTLKKDHINRQITNCIEKKQNVWQVLKATSGTMSTEDNTICQIKEDNDIITDEKTIANKFNSFYVNVGPNLANKLPNSSEPNTMDACGSNNIMTTKTATREEVINLIAKLSHKNSCPNKISNVLIKKVSDSVVDIMVKIINISYKEGVFPTKCKDTVIKPLFKSGDAMEVTNYRPISITSACARINEMAMKTRLEEYLHKINFFYQGQYGFIKNKDSQGAIFDLVTTIQTAMDKNRKCVAIFIDLRKAFDTVNHEILLKKMFNIGIKEENLNWFRTYLSERPQQVKIGKWLSDILFMMCGVPQGSVLGPILFLIYINDIGKLKLNGKIQLFADDAIRRPLLYLQQQNDSASLLQTREAPGG</sequence>
<dbReference type="PROSITE" id="PS50878">
    <property type="entry name" value="RT_POL"/>
    <property type="match status" value="1"/>
</dbReference>
<dbReference type="GeneID" id="127750674"/>
<evidence type="ECO:0000313" key="3">
    <source>
        <dbReference type="Proteomes" id="UP000504606"/>
    </source>
</evidence>
<evidence type="ECO:0000259" key="2">
    <source>
        <dbReference type="PROSITE" id="PS50878"/>
    </source>
</evidence>
<dbReference type="CDD" id="cd01650">
    <property type="entry name" value="RT_nLTR_like"/>
    <property type="match status" value="1"/>
</dbReference>
<keyword evidence="1" id="KW-0472">Membrane</keyword>
<dbReference type="Proteomes" id="UP000504606">
    <property type="component" value="Unplaced"/>
</dbReference>
<accession>A0A9C6XRY3</accession>
<organism evidence="3 4">
    <name type="scientific">Frankliniella occidentalis</name>
    <name type="common">Western flower thrips</name>
    <name type="synonym">Euthrips occidentalis</name>
    <dbReference type="NCBI Taxonomy" id="133901"/>
    <lineage>
        <taxon>Eukaryota</taxon>
        <taxon>Metazoa</taxon>
        <taxon>Ecdysozoa</taxon>
        <taxon>Arthropoda</taxon>
        <taxon>Hexapoda</taxon>
        <taxon>Insecta</taxon>
        <taxon>Pterygota</taxon>
        <taxon>Neoptera</taxon>
        <taxon>Paraneoptera</taxon>
        <taxon>Thysanoptera</taxon>
        <taxon>Terebrantia</taxon>
        <taxon>Thripoidea</taxon>
        <taxon>Thripidae</taxon>
        <taxon>Frankliniella</taxon>
    </lineage>
</organism>
<dbReference type="KEGG" id="foc:127750674"/>
<evidence type="ECO:0000313" key="4">
    <source>
        <dbReference type="RefSeq" id="XP_052128894.1"/>
    </source>
</evidence>
<dbReference type="Pfam" id="PF00078">
    <property type="entry name" value="RVT_1"/>
    <property type="match status" value="1"/>
</dbReference>
<feature type="transmembrane region" description="Helical" evidence="1">
    <location>
        <begin position="402"/>
        <end position="424"/>
    </location>
</feature>
<dbReference type="PANTHER" id="PTHR19446">
    <property type="entry name" value="REVERSE TRANSCRIPTASES"/>
    <property type="match status" value="1"/>
</dbReference>
<name>A0A9C6XRY3_FRAOC</name>
<evidence type="ECO:0000256" key="1">
    <source>
        <dbReference type="SAM" id="Phobius"/>
    </source>
</evidence>
<dbReference type="GO" id="GO:0071897">
    <property type="term" value="P:DNA biosynthetic process"/>
    <property type="evidence" value="ECO:0007669"/>
    <property type="project" value="UniProtKB-ARBA"/>
</dbReference>
<proteinExistence type="predicted"/>
<keyword evidence="1" id="KW-1133">Transmembrane helix</keyword>
<keyword evidence="1" id="KW-0812">Transmembrane</keyword>